<dbReference type="PANTHER" id="PTHR46825:SF7">
    <property type="entry name" value="D-ALANYL-D-ALANINE CARBOXYPEPTIDASE"/>
    <property type="match status" value="1"/>
</dbReference>
<proteinExistence type="predicted"/>
<organism evidence="2 3">
    <name type="scientific">Subtercola boreus</name>
    <dbReference type="NCBI Taxonomy" id="120213"/>
    <lineage>
        <taxon>Bacteria</taxon>
        <taxon>Bacillati</taxon>
        <taxon>Actinomycetota</taxon>
        <taxon>Actinomycetes</taxon>
        <taxon>Micrococcales</taxon>
        <taxon>Microbacteriaceae</taxon>
        <taxon>Subtercola</taxon>
    </lineage>
</organism>
<dbReference type="OrthoDB" id="3174977at2"/>
<protein>
    <recommendedName>
        <fullName evidence="1">Beta-lactamase-related domain-containing protein</fullName>
    </recommendedName>
</protein>
<dbReference type="InterPro" id="IPR001466">
    <property type="entry name" value="Beta-lactam-related"/>
</dbReference>
<reference evidence="2 3" key="1">
    <citation type="submission" date="2017-04" db="EMBL/GenBank/DDBJ databases">
        <title>Comparative genome analysis of Subtercola boreus.</title>
        <authorList>
            <person name="Cho Y.-J."/>
            <person name="Cho A."/>
            <person name="Kim O.-S."/>
            <person name="Lee J.-I."/>
        </authorList>
    </citation>
    <scope>NUCLEOTIDE SEQUENCE [LARGE SCALE GENOMIC DNA]</scope>
    <source>
        <strain evidence="2 3">K300</strain>
    </source>
</reference>
<accession>A0A3E0VGK8</accession>
<keyword evidence="3" id="KW-1185">Reference proteome</keyword>
<dbReference type="AlphaFoldDB" id="A0A3E0VGK8"/>
<name>A0A3E0VGK8_9MICO</name>
<gene>
    <name evidence="2" type="ORF">B7R54_06200</name>
</gene>
<evidence type="ECO:0000313" key="2">
    <source>
        <dbReference type="EMBL" id="RFA08861.1"/>
    </source>
</evidence>
<dbReference type="InterPro" id="IPR050491">
    <property type="entry name" value="AmpC-like"/>
</dbReference>
<dbReference type="InterPro" id="IPR012338">
    <property type="entry name" value="Beta-lactam/transpept-like"/>
</dbReference>
<dbReference type="EMBL" id="NBWZ01000001">
    <property type="protein sequence ID" value="RFA08861.1"/>
    <property type="molecule type" value="Genomic_DNA"/>
</dbReference>
<dbReference type="RefSeq" id="WP_116414262.1">
    <property type="nucleotide sequence ID" value="NZ_NBWZ01000001.1"/>
</dbReference>
<evidence type="ECO:0000259" key="1">
    <source>
        <dbReference type="Pfam" id="PF00144"/>
    </source>
</evidence>
<evidence type="ECO:0000313" key="3">
    <source>
        <dbReference type="Proteomes" id="UP000256486"/>
    </source>
</evidence>
<dbReference type="SUPFAM" id="SSF56601">
    <property type="entry name" value="beta-lactamase/transpeptidase-like"/>
    <property type="match status" value="1"/>
</dbReference>
<sequence length="407" mass="42159">MTKTTRGARRRCALVFGTGVVVGSILLAGCTSTGTPAPTASSVTSAASGAPASVIPSAARPTAPAGELPAELQSRLQSAVDRIMADNAVPGAAVGVWIPGEGSWTSASGVADIATNQPVSTDMQWPLRSVTKSYTVTLLLQLVDEGLVSLDDTLATYVDGVTDGDTITLRQLADMSSGNADYTNDDFASAFVANPDRIFTLDDLNGFVLGRPAQFAPGAKRVYTNADTNLLGAVIEKVTGQPFATVLRQRILDPLQQAGTDYLTDIADWTAPHATGYQVEDGVTEAQTENPSIFAAAGSMFTTLDDARVWADTLGSGALLSPETQKEREVGAPLDSGPPYDSYALGIGETSGWWGHNGEGIGFTAAVFHNDSTGASIAVFMNESGVPDVHPADATFRALATVLAEGA</sequence>
<dbReference type="PANTHER" id="PTHR46825">
    <property type="entry name" value="D-ALANYL-D-ALANINE-CARBOXYPEPTIDASE/ENDOPEPTIDASE AMPH"/>
    <property type="match status" value="1"/>
</dbReference>
<feature type="domain" description="Beta-lactamase-related" evidence="1">
    <location>
        <begin position="77"/>
        <end position="400"/>
    </location>
</feature>
<dbReference type="Gene3D" id="3.40.710.10">
    <property type="entry name" value="DD-peptidase/beta-lactamase superfamily"/>
    <property type="match status" value="1"/>
</dbReference>
<dbReference type="Pfam" id="PF00144">
    <property type="entry name" value="Beta-lactamase"/>
    <property type="match status" value="1"/>
</dbReference>
<dbReference type="Proteomes" id="UP000256486">
    <property type="component" value="Unassembled WGS sequence"/>
</dbReference>
<dbReference type="PROSITE" id="PS51257">
    <property type="entry name" value="PROKAR_LIPOPROTEIN"/>
    <property type="match status" value="1"/>
</dbReference>
<comment type="caution">
    <text evidence="2">The sequence shown here is derived from an EMBL/GenBank/DDBJ whole genome shotgun (WGS) entry which is preliminary data.</text>
</comment>